<name>A0ABU6XKL4_9FABA</name>
<evidence type="ECO:0000313" key="2">
    <source>
        <dbReference type="Proteomes" id="UP001341840"/>
    </source>
</evidence>
<dbReference type="EMBL" id="JASCZI010211913">
    <property type="protein sequence ID" value="MED6197518.1"/>
    <property type="molecule type" value="Genomic_DNA"/>
</dbReference>
<organism evidence="1 2">
    <name type="scientific">Stylosanthes scabra</name>
    <dbReference type="NCBI Taxonomy" id="79078"/>
    <lineage>
        <taxon>Eukaryota</taxon>
        <taxon>Viridiplantae</taxon>
        <taxon>Streptophyta</taxon>
        <taxon>Embryophyta</taxon>
        <taxon>Tracheophyta</taxon>
        <taxon>Spermatophyta</taxon>
        <taxon>Magnoliopsida</taxon>
        <taxon>eudicotyledons</taxon>
        <taxon>Gunneridae</taxon>
        <taxon>Pentapetalae</taxon>
        <taxon>rosids</taxon>
        <taxon>fabids</taxon>
        <taxon>Fabales</taxon>
        <taxon>Fabaceae</taxon>
        <taxon>Papilionoideae</taxon>
        <taxon>50 kb inversion clade</taxon>
        <taxon>dalbergioids sensu lato</taxon>
        <taxon>Dalbergieae</taxon>
        <taxon>Pterocarpus clade</taxon>
        <taxon>Stylosanthes</taxon>
    </lineage>
</organism>
<comment type="caution">
    <text evidence="1">The sequence shown here is derived from an EMBL/GenBank/DDBJ whole genome shotgun (WGS) entry which is preliminary data.</text>
</comment>
<evidence type="ECO:0008006" key="3">
    <source>
        <dbReference type="Google" id="ProtNLM"/>
    </source>
</evidence>
<proteinExistence type="predicted"/>
<accession>A0ABU6XKL4</accession>
<evidence type="ECO:0000313" key="1">
    <source>
        <dbReference type="EMBL" id="MED6197518.1"/>
    </source>
</evidence>
<sequence>MSTMMLMHQSTPSTSVRLELSLSLFVIGAEPGTSLARQRQAPVATIPLQTRGKHHCGVRHNLAVRLVLHHSTEVLGSRLLPTRFHGYTSTARFSSTVGMPSPWLSSDHLHCSKGNIVY</sequence>
<protein>
    <recommendedName>
        <fullName evidence="3">Secreted protein</fullName>
    </recommendedName>
</protein>
<reference evidence="1 2" key="1">
    <citation type="journal article" date="2023" name="Plants (Basel)">
        <title>Bridging the Gap: Combining Genomics and Transcriptomics Approaches to Understand Stylosanthes scabra, an Orphan Legume from the Brazilian Caatinga.</title>
        <authorList>
            <person name="Ferreira-Neto J.R.C."/>
            <person name="da Silva M.D."/>
            <person name="Binneck E."/>
            <person name="de Melo N.F."/>
            <person name="da Silva R.H."/>
            <person name="de Melo A.L.T.M."/>
            <person name="Pandolfi V."/>
            <person name="Bustamante F.O."/>
            <person name="Brasileiro-Vidal A.C."/>
            <person name="Benko-Iseppon A.M."/>
        </authorList>
    </citation>
    <scope>NUCLEOTIDE SEQUENCE [LARGE SCALE GENOMIC DNA]</scope>
    <source>
        <tissue evidence="1">Leaves</tissue>
    </source>
</reference>
<dbReference type="Proteomes" id="UP001341840">
    <property type="component" value="Unassembled WGS sequence"/>
</dbReference>
<keyword evidence="2" id="KW-1185">Reference proteome</keyword>
<gene>
    <name evidence="1" type="ORF">PIB30_057157</name>
</gene>